<evidence type="ECO:0000313" key="2">
    <source>
        <dbReference type="EMBL" id="EJK52755.1"/>
    </source>
</evidence>
<protein>
    <submittedName>
        <fullName evidence="2">Uncharacterized protein</fullName>
    </submittedName>
</protein>
<comment type="caution">
    <text evidence="2">The sequence shown here is derived from an EMBL/GenBank/DDBJ whole genome shotgun (WGS) entry which is preliminary data.</text>
</comment>
<evidence type="ECO:0000313" key="3">
    <source>
        <dbReference type="Proteomes" id="UP000266841"/>
    </source>
</evidence>
<keyword evidence="3" id="KW-1185">Reference proteome</keyword>
<reference evidence="2 3" key="1">
    <citation type="journal article" date="2012" name="Genome Biol.">
        <title>Genome and low-iron response of an oceanic diatom adapted to chronic iron limitation.</title>
        <authorList>
            <person name="Lommer M."/>
            <person name="Specht M."/>
            <person name="Roy A.S."/>
            <person name="Kraemer L."/>
            <person name="Andreson R."/>
            <person name="Gutowska M.A."/>
            <person name="Wolf J."/>
            <person name="Bergner S.V."/>
            <person name="Schilhabel M.B."/>
            <person name="Klostermeier U.C."/>
            <person name="Beiko R.G."/>
            <person name="Rosenstiel P."/>
            <person name="Hippler M."/>
            <person name="Laroche J."/>
        </authorList>
    </citation>
    <scope>NUCLEOTIDE SEQUENCE [LARGE SCALE GENOMIC DNA]</scope>
    <source>
        <strain evidence="2 3">CCMP1005</strain>
    </source>
</reference>
<sequence>MRDGGRPGEGPPKGDDSSDWGGGVRWVGSKGEARTTPGPVNTRLPPGPLHRFIIDTSFSLLLDGTLHRERGCEKSSETPLRYRDHGEHGPDSHDVSLRLAGYRESNVRVLGVAAPTHELSRRLVEPPIFRDGEDNDITESSMTEGTRLPGSDADSDGGGTGREGHAGVVIYFYTYKCLQRTSSVMVTSADFRPLHTGSGDGDGDRLS</sequence>
<feature type="region of interest" description="Disordered" evidence="1">
    <location>
        <begin position="1"/>
        <end position="48"/>
    </location>
</feature>
<proteinExistence type="predicted"/>
<organism evidence="2 3">
    <name type="scientific">Thalassiosira oceanica</name>
    <name type="common">Marine diatom</name>
    <dbReference type="NCBI Taxonomy" id="159749"/>
    <lineage>
        <taxon>Eukaryota</taxon>
        <taxon>Sar</taxon>
        <taxon>Stramenopiles</taxon>
        <taxon>Ochrophyta</taxon>
        <taxon>Bacillariophyta</taxon>
        <taxon>Coscinodiscophyceae</taxon>
        <taxon>Thalassiosirophycidae</taxon>
        <taxon>Thalassiosirales</taxon>
        <taxon>Thalassiosiraceae</taxon>
        <taxon>Thalassiosira</taxon>
    </lineage>
</organism>
<gene>
    <name evidence="2" type="ORF">THAOC_27940</name>
</gene>
<accession>K0RHP4</accession>
<dbReference type="Proteomes" id="UP000266841">
    <property type="component" value="Unassembled WGS sequence"/>
</dbReference>
<feature type="region of interest" description="Disordered" evidence="1">
    <location>
        <begin position="69"/>
        <end position="93"/>
    </location>
</feature>
<feature type="region of interest" description="Disordered" evidence="1">
    <location>
        <begin position="128"/>
        <end position="161"/>
    </location>
</feature>
<feature type="compositionally biased region" description="Basic and acidic residues" evidence="1">
    <location>
        <begin position="1"/>
        <end position="16"/>
    </location>
</feature>
<dbReference type="EMBL" id="AGNL01039294">
    <property type="protein sequence ID" value="EJK52755.1"/>
    <property type="molecule type" value="Genomic_DNA"/>
</dbReference>
<name>K0RHP4_THAOC</name>
<dbReference type="AlphaFoldDB" id="K0RHP4"/>
<evidence type="ECO:0000256" key="1">
    <source>
        <dbReference type="SAM" id="MobiDB-lite"/>
    </source>
</evidence>